<comment type="caution">
    <text evidence="6">The sequence shown here is derived from an EMBL/GenBank/DDBJ whole genome shotgun (WGS) entry which is preliminary data.</text>
</comment>
<evidence type="ECO:0000256" key="3">
    <source>
        <dbReference type="ARBA" id="ARBA00023163"/>
    </source>
</evidence>
<reference evidence="5" key="3">
    <citation type="submission" date="2021-11" db="EMBL/GenBank/DDBJ databases">
        <authorList>
            <person name="Gilroy R."/>
        </authorList>
    </citation>
    <scope>NUCLEOTIDE SEQUENCE</scope>
    <source>
        <strain evidence="5">150</strain>
    </source>
</reference>
<reference evidence="5" key="2">
    <citation type="journal article" date="2021" name="PeerJ">
        <title>Extensive microbial diversity within the chicken gut microbiome revealed by metagenomics and culture.</title>
        <authorList>
            <person name="Gilroy R."/>
            <person name="Ravi A."/>
            <person name="Getino M."/>
            <person name="Pursley I."/>
            <person name="Horton D.L."/>
            <person name="Alikhan N.F."/>
            <person name="Baker D."/>
            <person name="Gharbi K."/>
            <person name="Hall N."/>
            <person name="Watson M."/>
            <person name="Adriaenssens E.M."/>
            <person name="Foster-Nyarko E."/>
            <person name="Jarju S."/>
            <person name="Secka A."/>
            <person name="Antonio M."/>
            <person name="Oren A."/>
            <person name="Chaudhuri R.R."/>
            <person name="La Ragione R."/>
            <person name="Hildebrand F."/>
            <person name="Pallen M.J."/>
        </authorList>
    </citation>
    <scope>NUCLEOTIDE SEQUENCE</scope>
    <source>
        <strain evidence="5">150</strain>
    </source>
</reference>
<dbReference type="InterPro" id="IPR036388">
    <property type="entry name" value="WH-like_DNA-bd_sf"/>
</dbReference>
<proteinExistence type="predicted"/>
<dbReference type="PANTHER" id="PTHR42756">
    <property type="entry name" value="TRANSCRIPTIONAL REGULATOR, MARR"/>
    <property type="match status" value="1"/>
</dbReference>
<dbReference type="SMART" id="SM00347">
    <property type="entry name" value="HTH_MARR"/>
    <property type="match status" value="1"/>
</dbReference>
<accession>A0A1L8QWR2</accession>
<dbReference type="CDD" id="cd00090">
    <property type="entry name" value="HTH_ARSR"/>
    <property type="match status" value="1"/>
</dbReference>
<evidence type="ECO:0000313" key="6">
    <source>
        <dbReference type="EMBL" id="OJG11925.1"/>
    </source>
</evidence>
<keyword evidence="1" id="KW-0805">Transcription regulation</keyword>
<keyword evidence="3" id="KW-0804">Transcription</keyword>
<dbReference type="RefSeq" id="WP_071874091.1">
    <property type="nucleotide sequence ID" value="NZ_JBHSHF010000012.1"/>
</dbReference>
<protein>
    <submittedName>
        <fullName evidence="5 6">Transcriptional regulator</fullName>
    </submittedName>
</protein>
<dbReference type="EMBL" id="JXKD01000002">
    <property type="protein sequence ID" value="OJG11925.1"/>
    <property type="molecule type" value="Genomic_DNA"/>
</dbReference>
<evidence type="ECO:0000256" key="2">
    <source>
        <dbReference type="ARBA" id="ARBA00023125"/>
    </source>
</evidence>
<evidence type="ECO:0000313" key="7">
    <source>
        <dbReference type="Proteomes" id="UP000182149"/>
    </source>
</evidence>
<dbReference type="InterPro" id="IPR036390">
    <property type="entry name" value="WH_DNA-bd_sf"/>
</dbReference>
<dbReference type="PRINTS" id="PR00598">
    <property type="entry name" value="HTHMARR"/>
</dbReference>
<dbReference type="GO" id="GO:0003677">
    <property type="term" value="F:DNA binding"/>
    <property type="evidence" value="ECO:0007669"/>
    <property type="project" value="UniProtKB-KW"/>
</dbReference>
<evidence type="ECO:0000256" key="1">
    <source>
        <dbReference type="ARBA" id="ARBA00023015"/>
    </source>
</evidence>
<dbReference type="PROSITE" id="PS50995">
    <property type="entry name" value="HTH_MARR_2"/>
    <property type="match status" value="1"/>
</dbReference>
<sequence>MNLREFSSLLYQIKIANQEMTSKFEEVTGFSLTRYELMMILKETGKCSQKQIQHQLHIDSAAVTRHLKILEEKEYVIRERNKENNREIFVEMTEKARMDLESCEKEQDHSQNPFYDLLSSVEEKQLRQLLNKLIK</sequence>
<keyword evidence="2" id="KW-0238">DNA-binding</keyword>
<keyword evidence="7" id="KW-1185">Reference proteome</keyword>
<dbReference type="Gene3D" id="1.10.10.10">
    <property type="entry name" value="Winged helix-like DNA-binding domain superfamily/Winged helix DNA-binding domain"/>
    <property type="match status" value="1"/>
</dbReference>
<dbReference type="EMBL" id="JAJJVO010000100">
    <property type="protein sequence ID" value="MCC9273965.1"/>
    <property type="molecule type" value="Genomic_DNA"/>
</dbReference>
<evidence type="ECO:0000259" key="4">
    <source>
        <dbReference type="PROSITE" id="PS50995"/>
    </source>
</evidence>
<dbReference type="SUPFAM" id="SSF46785">
    <property type="entry name" value="Winged helix' DNA-binding domain"/>
    <property type="match status" value="1"/>
</dbReference>
<feature type="domain" description="HTH marR-type" evidence="4">
    <location>
        <begin position="6"/>
        <end position="135"/>
    </location>
</feature>
<dbReference type="PANTHER" id="PTHR42756:SF1">
    <property type="entry name" value="TRANSCRIPTIONAL REPRESSOR OF EMRAB OPERON"/>
    <property type="match status" value="1"/>
</dbReference>
<dbReference type="GO" id="GO:0003700">
    <property type="term" value="F:DNA-binding transcription factor activity"/>
    <property type="evidence" value="ECO:0007669"/>
    <property type="project" value="InterPro"/>
</dbReference>
<dbReference type="Proteomes" id="UP000182149">
    <property type="component" value="Unassembled WGS sequence"/>
</dbReference>
<dbReference type="Proteomes" id="UP000813384">
    <property type="component" value="Unassembled WGS sequence"/>
</dbReference>
<reference evidence="6 7" key="1">
    <citation type="submission" date="2014-12" db="EMBL/GenBank/DDBJ databases">
        <title>Draft genome sequences of 29 type strains of Enterococci.</title>
        <authorList>
            <person name="Zhong Z."/>
            <person name="Sun Z."/>
            <person name="Liu W."/>
            <person name="Zhang W."/>
            <person name="Zhang H."/>
        </authorList>
    </citation>
    <scope>NUCLEOTIDE SEQUENCE [LARGE SCALE GENOMIC DNA]</scope>
    <source>
        <strain evidence="6 7">DSM 17690</strain>
    </source>
</reference>
<dbReference type="InterPro" id="IPR000835">
    <property type="entry name" value="HTH_MarR-typ"/>
</dbReference>
<organism evidence="6 7">
    <name type="scientific">Enterococcus aquimarinus</name>
    <dbReference type="NCBI Taxonomy" id="328396"/>
    <lineage>
        <taxon>Bacteria</taxon>
        <taxon>Bacillati</taxon>
        <taxon>Bacillota</taxon>
        <taxon>Bacilli</taxon>
        <taxon>Lactobacillales</taxon>
        <taxon>Enterococcaceae</taxon>
        <taxon>Enterococcus</taxon>
    </lineage>
</organism>
<dbReference type="STRING" id="328396.RU93_GL001158"/>
<dbReference type="OrthoDB" id="2366010at2"/>
<evidence type="ECO:0000313" key="5">
    <source>
        <dbReference type="EMBL" id="MCC9273965.1"/>
    </source>
</evidence>
<dbReference type="InterPro" id="IPR011991">
    <property type="entry name" value="ArsR-like_HTH"/>
</dbReference>
<name>A0A1L8QWR2_9ENTE</name>
<dbReference type="Pfam" id="PF01047">
    <property type="entry name" value="MarR"/>
    <property type="match status" value="1"/>
</dbReference>
<gene>
    <name evidence="5" type="ORF">K8V42_06715</name>
    <name evidence="6" type="ORF">RU93_GL001158</name>
</gene>
<dbReference type="AlphaFoldDB" id="A0A1L8QWR2"/>